<evidence type="ECO:0000313" key="3">
    <source>
        <dbReference type="EMBL" id="MBK1790410.1"/>
    </source>
</evidence>
<sequence>MIAHNYRSYRSICTSIAIIGLVATVPANAELDTDAMIESAGESAAANNAYRISRNQDELAADVQELIDEQANEKIIGMLEELEGFMGEATDRLESDITDGDTLAIQTQIIEKIFEAAKEKNKQNQQGEGEGEGQEGEGEGQQGQGQGQGGQSDQGGMDSMLQMMQNMMDGGSDIGETQKEGGKGGKGEKPGQGGGGESEGDAQGPANDADNELNPSERTVPKNSGKSGQSVPREFRQAMDAFNKGATKQIQP</sequence>
<reference evidence="3" key="1">
    <citation type="submission" date="2021-01" db="EMBL/GenBank/DDBJ databases">
        <title>Modified the classification status of verrucomicrobia.</title>
        <authorList>
            <person name="Feng X."/>
        </authorList>
    </citation>
    <scope>NUCLEOTIDE SEQUENCE</scope>
    <source>
        <strain evidence="3">_KCTC 22039</strain>
    </source>
</reference>
<keyword evidence="4" id="KW-1185">Reference proteome</keyword>
<accession>A0A8J7SGX3</accession>
<dbReference type="Proteomes" id="UP000624703">
    <property type="component" value="Unassembled WGS sequence"/>
</dbReference>
<feature type="region of interest" description="Disordered" evidence="1">
    <location>
        <begin position="119"/>
        <end position="252"/>
    </location>
</feature>
<gene>
    <name evidence="3" type="ORF">JIN82_04475</name>
</gene>
<feature type="signal peptide" evidence="2">
    <location>
        <begin position="1"/>
        <end position="29"/>
    </location>
</feature>
<feature type="compositionally biased region" description="Basic and acidic residues" evidence="1">
    <location>
        <begin position="176"/>
        <end position="189"/>
    </location>
</feature>
<dbReference type="EMBL" id="JAENIM010000021">
    <property type="protein sequence ID" value="MBK1790410.1"/>
    <property type="molecule type" value="Genomic_DNA"/>
</dbReference>
<protein>
    <submittedName>
        <fullName evidence="3">Uncharacterized protein</fullName>
    </submittedName>
</protein>
<evidence type="ECO:0000256" key="1">
    <source>
        <dbReference type="SAM" id="MobiDB-lite"/>
    </source>
</evidence>
<feature type="compositionally biased region" description="Gly residues" evidence="1">
    <location>
        <begin position="139"/>
        <end position="153"/>
    </location>
</feature>
<comment type="caution">
    <text evidence="3">The sequence shown here is derived from an EMBL/GenBank/DDBJ whole genome shotgun (WGS) entry which is preliminary data.</text>
</comment>
<evidence type="ECO:0000313" key="4">
    <source>
        <dbReference type="Proteomes" id="UP000624703"/>
    </source>
</evidence>
<proteinExistence type="predicted"/>
<organism evidence="3 4">
    <name type="scientific">Persicirhabdus sediminis</name>
    <dbReference type="NCBI Taxonomy" id="454144"/>
    <lineage>
        <taxon>Bacteria</taxon>
        <taxon>Pseudomonadati</taxon>
        <taxon>Verrucomicrobiota</taxon>
        <taxon>Verrucomicrobiia</taxon>
        <taxon>Verrucomicrobiales</taxon>
        <taxon>Verrucomicrobiaceae</taxon>
        <taxon>Persicirhabdus</taxon>
    </lineage>
</organism>
<dbReference type="RefSeq" id="WP_200310442.1">
    <property type="nucleotide sequence ID" value="NZ_JAENIM010000021.1"/>
</dbReference>
<evidence type="ECO:0000256" key="2">
    <source>
        <dbReference type="SAM" id="SignalP"/>
    </source>
</evidence>
<feature type="compositionally biased region" description="Low complexity" evidence="1">
    <location>
        <begin position="154"/>
        <end position="171"/>
    </location>
</feature>
<dbReference type="AlphaFoldDB" id="A0A8J7SGX3"/>
<feature type="compositionally biased region" description="Acidic residues" evidence="1">
    <location>
        <begin position="129"/>
        <end position="138"/>
    </location>
</feature>
<name>A0A8J7SGX3_9BACT</name>
<keyword evidence="2" id="KW-0732">Signal</keyword>
<feature type="chain" id="PRO_5035201269" evidence="2">
    <location>
        <begin position="30"/>
        <end position="252"/>
    </location>
</feature>
<feature type="compositionally biased region" description="Polar residues" evidence="1">
    <location>
        <begin position="213"/>
        <end position="230"/>
    </location>
</feature>